<dbReference type="Pfam" id="PF00561">
    <property type="entry name" value="Abhydrolase_1"/>
    <property type="match status" value="1"/>
</dbReference>
<comment type="similarity">
    <text evidence="5">Belongs to the AB hydrolase superfamily. MenH family.</text>
</comment>
<evidence type="ECO:0000256" key="3">
    <source>
        <dbReference type="ARBA" id="ARBA00022842"/>
    </source>
</evidence>
<dbReference type="NCBIfam" id="NF003473">
    <property type="entry name" value="PRK05105.1"/>
    <property type="match status" value="1"/>
</dbReference>
<dbReference type="SUPFAM" id="SSF51604">
    <property type="entry name" value="Enolase C-terminal domain-like"/>
    <property type="match status" value="1"/>
</dbReference>
<evidence type="ECO:0000256" key="1">
    <source>
        <dbReference type="ARBA" id="ARBA00022428"/>
    </source>
</evidence>
<dbReference type="InterPro" id="IPR018110">
    <property type="entry name" value="Mandel_Rmase/mucon_lact_enz_CS"/>
</dbReference>
<keyword evidence="2" id="KW-0479">Metal-binding</keyword>
<keyword evidence="3" id="KW-0460">Magnesium</keyword>
<dbReference type="SUPFAM" id="SSF54826">
    <property type="entry name" value="Enolase N-terminal domain-like"/>
    <property type="match status" value="1"/>
</dbReference>
<dbReference type="InterPro" id="IPR029017">
    <property type="entry name" value="Enolase-like_N"/>
</dbReference>
<evidence type="ECO:0000313" key="7">
    <source>
        <dbReference type="EMBL" id="MCL2915213.1"/>
    </source>
</evidence>
<dbReference type="InterPro" id="IPR013342">
    <property type="entry name" value="Mandelate_racemase_C"/>
</dbReference>
<dbReference type="Proteomes" id="UP001202831">
    <property type="component" value="Unassembled WGS sequence"/>
</dbReference>
<dbReference type="InterPro" id="IPR036849">
    <property type="entry name" value="Enolase-like_C_sf"/>
</dbReference>
<dbReference type="InterPro" id="IPR029058">
    <property type="entry name" value="AB_hydrolase_fold"/>
</dbReference>
<dbReference type="Gene3D" id="3.20.20.120">
    <property type="entry name" value="Enolase-like C-terminal domain"/>
    <property type="match status" value="1"/>
</dbReference>
<dbReference type="PANTHER" id="PTHR42916">
    <property type="entry name" value="2-SUCCINYL-5-ENOLPYRUVYL-6-HYDROXY-3-CYCLOHEXENE-1-CARBOXYLATE SYNTHASE"/>
    <property type="match status" value="1"/>
</dbReference>
<dbReference type="Pfam" id="PF21508">
    <property type="entry name" value="MenC_N"/>
    <property type="match status" value="1"/>
</dbReference>
<dbReference type="CDD" id="cd03320">
    <property type="entry name" value="OSBS"/>
    <property type="match status" value="1"/>
</dbReference>
<dbReference type="NCBIfam" id="TIGR01927">
    <property type="entry name" value="menC_gam_Gplu"/>
    <property type="match status" value="1"/>
</dbReference>
<dbReference type="PANTHER" id="PTHR42916:SF1">
    <property type="entry name" value="PROTEIN PHYLLO, CHLOROPLASTIC"/>
    <property type="match status" value="1"/>
</dbReference>
<dbReference type="SFLD" id="SFLDS00001">
    <property type="entry name" value="Enolase"/>
    <property type="match status" value="1"/>
</dbReference>
<comment type="catalytic activity">
    <reaction evidence="5">
        <text>5-enolpyruvoyl-6-hydroxy-2-succinyl-cyclohex-3-ene-1-carboxylate = (1R,6R)-6-hydroxy-2-succinyl-cyclohexa-2,4-diene-1-carboxylate + pyruvate</text>
        <dbReference type="Rhea" id="RHEA:25597"/>
        <dbReference type="ChEBI" id="CHEBI:15361"/>
        <dbReference type="ChEBI" id="CHEBI:58689"/>
        <dbReference type="ChEBI" id="CHEBI:58818"/>
        <dbReference type="EC" id="4.2.99.20"/>
    </reaction>
</comment>
<comment type="function">
    <text evidence="5">Catalyzes a proton abstraction reaction that results in 2,5-elimination of pyruvate from 2-succinyl-5-enolpyruvyl-6-hydroxy-3-cyclohexene-1-carboxylate (SEPHCHC) and the formation of 2-succinyl-6-hydroxy-2,4-cyclohexadiene-1-carboxylate (SHCHC).</text>
</comment>
<keyword evidence="8" id="KW-1185">Reference proteome</keyword>
<dbReference type="InterPro" id="IPR041338">
    <property type="entry name" value="OSBS_N"/>
</dbReference>
<evidence type="ECO:0000256" key="4">
    <source>
        <dbReference type="ARBA" id="ARBA00023239"/>
    </source>
</evidence>
<comment type="pathway">
    <text evidence="5">Quinol/quinone metabolism; menaquinone biosynthesis.</text>
</comment>
<dbReference type="SMART" id="SM00922">
    <property type="entry name" value="MR_MLE"/>
    <property type="match status" value="1"/>
</dbReference>
<dbReference type="EMBL" id="JAKIKT010000006">
    <property type="protein sequence ID" value="MCL2915213.1"/>
    <property type="molecule type" value="Genomic_DNA"/>
</dbReference>
<dbReference type="Gene3D" id="3.40.50.1820">
    <property type="entry name" value="alpha/beta hydrolase"/>
    <property type="match status" value="1"/>
</dbReference>
<keyword evidence="1 5" id="KW-0474">Menaquinone biosynthesis</keyword>
<dbReference type="InterPro" id="IPR000073">
    <property type="entry name" value="AB_hydrolase_1"/>
</dbReference>
<reference evidence="7 8" key="1">
    <citation type="submission" date="2022-01" db="EMBL/GenBank/DDBJ databases">
        <title>Whole genome-based taxonomy of the Shewanellaceae.</title>
        <authorList>
            <person name="Martin-Rodriguez A.J."/>
        </authorList>
    </citation>
    <scope>NUCLEOTIDE SEQUENCE [LARGE SCALE GENOMIC DNA]</scope>
    <source>
        <strain evidence="7 8">DSM 21332</strain>
    </source>
</reference>
<organism evidence="7 8">
    <name type="scientific">Shewanella corallii</name>
    <dbReference type="NCBI Taxonomy" id="560080"/>
    <lineage>
        <taxon>Bacteria</taxon>
        <taxon>Pseudomonadati</taxon>
        <taxon>Pseudomonadota</taxon>
        <taxon>Gammaproteobacteria</taxon>
        <taxon>Alteromonadales</taxon>
        <taxon>Shewanellaceae</taxon>
        <taxon>Shewanella</taxon>
    </lineage>
</organism>
<evidence type="ECO:0000313" key="8">
    <source>
        <dbReference type="Proteomes" id="UP001202831"/>
    </source>
</evidence>
<protein>
    <recommendedName>
        <fullName evidence="5">Putative 2-succinyl-6-hydroxy-2,4-cyclohexadiene-1-carboxylate synthase</fullName>
        <shortName evidence="5">SHCHC synthase</shortName>
        <ecNumber evidence="5">4.2.99.20</ecNumber>
    </recommendedName>
</protein>
<dbReference type="SUPFAM" id="SSF53474">
    <property type="entry name" value="alpha/beta-Hydrolases"/>
    <property type="match status" value="1"/>
</dbReference>
<gene>
    <name evidence="7" type="primary">menC</name>
    <name evidence="5" type="synonym">menH</name>
    <name evidence="7" type="ORF">L2725_15745</name>
</gene>
<evidence type="ECO:0000256" key="5">
    <source>
        <dbReference type="HAMAP-Rule" id="MF_01660"/>
    </source>
</evidence>
<dbReference type="PROSITE" id="PS00909">
    <property type="entry name" value="MR_MLE_2"/>
    <property type="match status" value="1"/>
</dbReference>
<comment type="caution">
    <text evidence="7">The sequence shown here is derived from an EMBL/GenBank/DDBJ whole genome shotgun (WGS) entry which is preliminary data.</text>
</comment>
<feature type="domain" description="Mandelate racemase/muconate lactonizing enzyme C-terminal" evidence="6">
    <location>
        <begin position="441"/>
        <end position="534"/>
    </location>
</feature>
<evidence type="ECO:0000256" key="2">
    <source>
        <dbReference type="ARBA" id="ARBA00022723"/>
    </source>
</evidence>
<comment type="pathway">
    <text evidence="5">Quinol/quinone metabolism; 1,4-dihydroxy-2-naphthoate biosynthesis; 1,4-dihydroxy-2-naphthoate from chorismate: step 3/7.</text>
</comment>
<dbReference type="SFLD" id="SFLDF00009">
    <property type="entry name" value="o-succinylbenzoate_synthase"/>
    <property type="match status" value="1"/>
</dbReference>
<name>A0ABT0N9V8_9GAMM</name>
<evidence type="ECO:0000259" key="6">
    <source>
        <dbReference type="SMART" id="SM00922"/>
    </source>
</evidence>
<dbReference type="NCBIfam" id="TIGR03695">
    <property type="entry name" value="menH_SHCHC"/>
    <property type="match status" value="1"/>
</dbReference>
<accession>A0ABT0N9V8</accession>
<proteinExistence type="inferred from homology"/>
<dbReference type="InterPro" id="IPR029065">
    <property type="entry name" value="Enolase_C-like"/>
</dbReference>
<keyword evidence="4 5" id="KW-0456">Lyase</keyword>
<dbReference type="Pfam" id="PF13378">
    <property type="entry name" value="MR_MLE_C"/>
    <property type="match status" value="1"/>
</dbReference>
<dbReference type="GO" id="GO:0043748">
    <property type="term" value="F:O-succinylbenzoate synthase activity"/>
    <property type="evidence" value="ECO:0007669"/>
    <property type="project" value="UniProtKB-EC"/>
</dbReference>
<dbReference type="Gene3D" id="3.30.390.10">
    <property type="entry name" value="Enolase-like, N-terminal domain"/>
    <property type="match status" value="1"/>
</dbReference>
<dbReference type="EC" id="4.2.99.20" evidence="5"/>
<dbReference type="HAMAP" id="MF_01660">
    <property type="entry name" value="MenH"/>
    <property type="match status" value="1"/>
</dbReference>
<dbReference type="SFLD" id="SFLDG00180">
    <property type="entry name" value="muconate_cycloisomerase"/>
    <property type="match status" value="1"/>
</dbReference>
<comment type="subunit">
    <text evidence="5">Monomer.</text>
</comment>
<sequence length="647" mass="70759">MSKELTATGSGLALSRHGDPSLPALVLLHGFLGNADDWQPLLPLLTPDFHCLCVDLPGHGNSEQFRLPTPGFDTCADLIISTLDSHGIHEFSLLGYSLGGRVALHLANRLNQTAPTRLKALMLESCHPGLLTQQEKDARAINDNAWANRLESSQLEEVLQDWYQQPVFADLSDSQRQALVAKRRHANPQALVNCYRATSLALQQDMWQLPTRLGCPVWFFAGERDTKFSALADSWASQSRLCKLNIRDAGHNVHIEQPALLADAIMEQIRMTMDATHGAQHEVQPQQSGHEPTEAQRISTVSLYRYQIPLQPSLPVGAARIDNRQGLLLSISNQMGETFHSEIAPLSGVDVDANPLTGFSRESLQQVTDYLQSKLASLPGQSYQQLLQLADESPFPSAALGLSLLAAKLTAQLPEVRIPQVEIPLVYFDKETASQDIQAVGAEVRARVSALPPQLHSVKVKVGQLPMAQEIELIHQILAANPRLKLRLDANRAFSLEQAIDFCACLPLDAIEYIEEPCADPADNPAVYQATGLLYALDETLNDPDYEFAATEGLTALVLKPMLIGSLYRLSELILTADSHGVRCILSSALESSQGIADIGRIAAWLTPQESPGVDTLSAFTQGLIEPLADKPTLLQADLTLVREWNA</sequence>
<dbReference type="InterPro" id="IPR022485">
    <property type="entry name" value="SHCHC_synthase_MenH"/>
</dbReference>